<protein>
    <submittedName>
        <fullName evidence="1">Uncharacterized protein</fullName>
    </submittedName>
</protein>
<dbReference type="AlphaFoldDB" id="A0A9Q0MCQ6"/>
<dbReference type="Proteomes" id="UP001142055">
    <property type="component" value="Chromosome 1"/>
</dbReference>
<accession>A0A9Q0MCQ6</accession>
<sequence length="49" mass="5708">EGISSRWRVEFCGEFNRQRRDIIGTSMCVPKFRVVGKCILAQLEQSDNF</sequence>
<evidence type="ECO:0000313" key="1">
    <source>
        <dbReference type="EMBL" id="KAJ6223054.1"/>
    </source>
</evidence>
<evidence type="ECO:0000313" key="2">
    <source>
        <dbReference type="Proteomes" id="UP001142055"/>
    </source>
</evidence>
<proteinExistence type="predicted"/>
<feature type="non-terminal residue" evidence="1">
    <location>
        <position position="49"/>
    </location>
</feature>
<reference evidence="1" key="1">
    <citation type="submission" date="2022-12" db="EMBL/GenBank/DDBJ databases">
        <title>Genome assemblies of Blomia tropicalis.</title>
        <authorList>
            <person name="Cui Y."/>
        </authorList>
    </citation>
    <scope>NUCLEOTIDE SEQUENCE</scope>
    <source>
        <tissue evidence="1">Adult mites</tissue>
    </source>
</reference>
<feature type="non-terminal residue" evidence="1">
    <location>
        <position position="1"/>
    </location>
</feature>
<gene>
    <name evidence="1" type="ORF">RDWZM_001599</name>
</gene>
<organism evidence="1 2">
    <name type="scientific">Blomia tropicalis</name>
    <name type="common">Mite</name>
    <dbReference type="NCBI Taxonomy" id="40697"/>
    <lineage>
        <taxon>Eukaryota</taxon>
        <taxon>Metazoa</taxon>
        <taxon>Ecdysozoa</taxon>
        <taxon>Arthropoda</taxon>
        <taxon>Chelicerata</taxon>
        <taxon>Arachnida</taxon>
        <taxon>Acari</taxon>
        <taxon>Acariformes</taxon>
        <taxon>Sarcoptiformes</taxon>
        <taxon>Astigmata</taxon>
        <taxon>Glycyphagoidea</taxon>
        <taxon>Echimyopodidae</taxon>
        <taxon>Blomia</taxon>
    </lineage>
</organism>
<dbReference type="EMBL" id="JAPWDV010000001">
    <property type="protein sequence ID" value="KAJ6223054.1"/>
    <property type="molecule type" value="Genomic_DNA"/>
</dbReference>
<keyword evidence="2" id="KW-1185">Reference proteome</keyword>
<comment type="caution">
    <text evidence="1">The sequence shown here is derived from an EMBL/GenBank/DDBJ whole genome shotgun (WGS) entry which is preliminary data.</text>
</comment>
<name>A0A9Q0MCQ6_BLOTA</name>